<dbReference type="InterPro" id="IPR036909">
    <property type="entry name" value="Cyt_c-like_dom_sf"/>
</dbReference>
<dbReference type="AlphaFoldDB" id="A0A1H6APR3"/>
<keyword evidence="3 4" id="KW-0408">Iron</keyword>
<feature type="transmembrane region" description="Helical" evidence="6">
    <location>
        <begin position="190"/>
        <end position="212"/>
    </location>
</feature>
<dbReference type="Pfam" id="PF00034">
    <property type="entry name" value="Cytochrom_C"/>
    <property type="match status" value="1"/>
</dbReference>
<keyword evidence="6" id="KW-1133">Transmembrane helix</keyword>
<gene>
    <name evidence="8" type="ORF">SAMN03080598_04229</name>
</gene>
<proteinExistence type="predicted"/>
<organism evidence="8 9">
    <name type="scientific">Algoriphagus boritolerans DSM 17298 = JCM 18970</name>
    <dbReference type="NCBI Taxonomy" id="1120964"/>
    <lineage>
        <taxon>Bacteria</taxon>
        <taxon>Pseudomonadati</taxon>
        <taxon>Bacteroidota</taxon>
        <taxon>Cytophagia</taxon>
        <taxon>Cytophagales</taxon>
        <taxon>Cyclobacteriaceae</taxon>
        <taxon>Algoriphagus</taxon>
    </lineage>
</organism>
<dbReference type="GO" id="GO:0009055">
    <property type="term" value="F:electron transfer activity"/>
    <property type="evidence" value="ECO:0007669"/>
    <property type="project" value="InterPro"/>
</dbReference>
<dbReference type="RefSeq" id="WP_235010151.1">
    <property type="nucleotide sequence ID" value="NZ_FNVR01000052.1"/>
</dbReference>
<feature type="transmembrane region" description="Helical" evidence="6">
    <location>
        <begin position="23"/>
        <end position="44"/>
    </location>
</feature>
<feature type="transmembrane region" description="Helical" evidence="6">
    <location>
        <begin position="224"/>
        <end position="243"/>
    </location>
</feature>
<keyword evidence="1 4" id="KW-0349">Heme</keyword>
<keyword evidence="9" id="KW-1185">Reference proteome</keyword>
<feature type="transmembrane region" description="Helical" evidence="6">
    <location>
        <begin position="288"/>
        <end position="308"/>
    </location>
</feature>
<keyword evidence="2 4" id="KW-0479">Metal-binding</keyword>
<protein>
    <submittedName>
        <fullName evidence="8">Cytochrome c</fullName>
    </submittedName>
</protein>
<feature type="transmembrane region" description="Helical" evidence="6">
    <location>
        <begin position="94"/>
        <end position="112"/>
    </location>
</feature>
<feature type="transmembrane region" description="Helical" evidence="6">
    <location>
        <begin position="249"/>
        <end position="268"/>
    </location>
</feature>
<reference evidence="9" key="1">
    <citation type="submission" date="2016-10" db="EMBL/GenBank/DDBJ databases">
        <authorList>
            <person name="Varghese N."/>
            <person name="Submissions S."/>
        </authorList>
    </citation>
    <scope>NUCLEOTIDE SEQUENCE [LARGE SCALE GENOMIC DNA]</scope>
    <source>
        <strain evidence="9">DSM 17298</strain>
    </source>
</reference>
<feature type="transmembrane region" description="Helical" evidence="6">
    <location>
        <begin position="150"/>
        <end position="170"/>
    </location>
</feature>
<evidence type="ECO:0000256" key="3">
    <source>
        <dbReference type="ARBA" id="ARBA00023004"/>
    </source>
</evidence>
<evidence type="ECO:0000256" key="6">
    <source>
        <dbReference type="SAM" id="Phobius"/>
    </source>
</evidence>
<sequence length="593" mass="66401">MIAQNPISSILSFSSGIQFRENWIRWAFGFFFLAVCLGLVMRSFHVVEIPYFEYRNILHAHSHLALLGWGHLMLVGGMVFGLVPEKNYIKAYKWLFLGTILSLLGMLFSFPFQGYGAISISFSTLHMLLTYGFAYKLLKVIQAREMTPATRLIRLAIWFMVISTLGLWSLGPVSATLGRMHELYFMAIQWFLHFQLNGWFVLGVLGLILLFFEEKGFRIEWPAYQEWILSSSVVLTFMLAVTWAEPKPIFFQINGLAVLIQGLAYFWILKSVFGLFKTDPLRGFARLLMIIAIASLLAKVILQALLVFPSVAVISYSIRMYVIGFLHLVLLGAMSMGVSAVAIAKGWIDERPTSKLGWIFLIAGFVITEILLFLQGTLIWLKMGFLPEYNFWLFLASCLFPVSLALLLTGLLSNEFSNKAISNTKIQIQQRTNPKTMKKTLIWSLGILGILLTSCGGGSGESSNSTTETTSKEEVKADPKGIGEFKSVEIGEGIDETLAASGKAIVDMKCTACHQLNDKRLVGPGFQGITSRREPEWIMNMITNVDVMLDNDPQAQALLEECLTRMPNQNISGPDARGILEFLRKNDLEKGGI</sequence>
<dbReference type="Gene3D" id="1.10.760.10">
    <property type="entry name" value="Cytochrome c-like domain"/>
    <property type="match status" value="1"/>
</dbReference>
<keyword evidence="6" id="KW-0812">Transmembrane</keyword>
<dbReference type="PROSITE" id="PS51007">
    <property type="entry name" value="CYTC"/>
    <property type="match status" value="1"/>
</dbReference>
<feature type="transmembrane region" description="Helical" evidence="6">
    <location>
        <begin position="320"/>
        <end position="344"/>
    </location>
</feature>
<feature type="transmembrane region" description="Helical" evidence="6">
    <location>
        <begin position="118"/>
        <end position="138"/>
    </location>
</feature>
<feature type="region of interest" description="Disordered" evidence="5">
    <location>
        <begin position="458"/>
        <end position="478"/>
    </location>
</feature>
<dbReference type="GO" id="GO:0020037">
    <property type="term" value="F:heme binding"/>
    <property type="evidence" value="ECO:0007669"/>
    <property type="project" value="InterPro"/>
</dbReference>
<evidence type="ECO:0000256" key="2">
    <source>
        <dbReference type="ARBA" id="ARBA00022723"/>
    </source>
</evidence>
<feature type="transmembrane region" description="Helical" evidence="6">
    <location>
        <begin position="391"/>
        <end position="412"/>
    </location>
</feature>
<feature type="transmembrane region" description="Helical" evidence="6">
    <location>
        <begin position="441"/>
        <end position="460"/>
    </location>
</feature>
<feature type="domain" description="Cytochrome c" evidence="7">
    <location>
        <begin position="497"/>
        <end position="587"/>
    </location>
</feature>
<evidence type="ECO:0000256" key="5">
    <source>
        <dbReference type="SAM" id="MobiDB-lite"/>
    </source>
</evidence>
<evidence type="ECO:0000259" key="7">
    <source>
        <dbReference type="PROSITE" id="PS51007"/>
    </source>
</evidence>
<dbReference type="GO" id="GO:0046872">
    <property type="term" value="F:metal ion binding"/>
    <property type="evidence" value="ECO:0007669"/>
    <property type="project" value="UniProtKB-KW"/>
</dbReference>
<dbReference type="EMBL" id="FNVR01000052">
    <property type="protein sequence ID" value="SEG50057.1"/>
    <property type="molecule type" value="Genomic_DNA"/>
</dbReference>
<evidence type="ECO:0000313" key="8">
    <source>
        <dbReference type="EMBL" id="SEG50057.1"/>
    </source>
</evidence>
<evidence type="ECO:0000313" key="9">
    <source>
        <dbReference type="Proteomes" id="UP000236736"/>
    </source>
</evidence>
<evidence type="ECO:0000256" key="1">
    <source>
        <dbReference type="ARBA" id="ARBA00022617"/>
    </source>
</evidence>
<feature type="transmembrane region" description="Helical" evidence="6">
    <location>
        <begin position="356"/>
        <end position="379"/>
    </location>
</feature>
<evidence type="ECO:0000256" key="4">
    <source>
        <dbReference type="PROSITE-ProRule" id="PRU00433"/>
    </source>
</evidence>
<dbReference type="STRING" id="1120964.GCA_001313265_07682"/>
<dbReference type="Proteomes" id="UP000236736">
    <property type="component" value="Unassembled WGS sequence"/>
</dbReference>
<dbReference type="SUPFAM" id="SSF46626">
    <property type="entry name" value="Cytochrome c"/>
    <property type="match status" value="1"/>
</dbReference>
<dbReference type="InterPro" id="IPR009056">
    <property type="entry name" value="Cyt_c-like_dom"/>
</dbReference>
<name>A0A1H6APR3_9BACT</name>
<keyword evidence="6" id="KW-0472">Membrane</keyword>
<feature type="transmembrane region" description="Helical" evidence="6">
    <location>
        <begin position="64"/>
        <end position="82"/>
    </location>
</feature>
<accession>A0A1H6APR3</accession>